<feature type="domain" description="NAC" evidence="7">
    <location>
        <begin position="11"/>
        <end position="169"/>
    </location>
</feature>
<dbReference type="AlphaFoldDB" id="A0A2P6SIX8"/>
<dbReference type="GO" id="GO:0005634">
    <property type="term" value="C:nucleus"/>
    <property type="evidence" value="ECO:0007669"/>
    <property type="project" value="UniProtKB-SubCell"/>
</dbReference>
<accession>A0A2P6SIX8</accession>
<dbReference type="Pfam" id="PF02365">
    <property type="entry name" value="NAM"/>
    <property type="match status" value="1"/>
</dbReference>
<dbReference type="GO" id="GO:0003677">
    <property type="term" value="F:DNA binding"/>
    <property type="evidence" value="ECO:0007669"/>
    <property type="project" value="UniProtKB-KW"/>
</dbReference>
<feature type="compositionally biased region" description="Basic and acidic residues" evidence="6">
    <location>
        <begin position="100"/>
        <end position="115"/>
    </location>
</feature>
<feature type="compositionally biased region" description="Polar residues" evidence="6">
    <location>
        <begin position="189"/>
        <end position="198"/>
    </location>
</feature>
<dbReference type="Gramene" id="PRQ58627">
    <property type="protein sequence ID" value="PRQ58627"/>
    <property type="gene ID" value="RchiOBHm_Chr1g0361391"/>
</dbReference>
<dbReference type="SMR" id="A0A2P6SIX8"/>
<dbReference type="Gene3D" id="2.170.150.80">
    <property type="entry name" value="NAC domain"/>
    <property type="match status" value="1"/>
</dbReference>
<keyword evidence="5" id="KW-0539">Nucleus</keyword>
<dbReference type="PROSITE" id="PS51005">
    <property type="entry name" value="NAC"/>
    <property type="match status" value="1"/>
</dbReference>
<evidence type="ECO:0000256" key="4">
    <source>
        <dbReference type="ARBA" id="ARBA00023163"/>
    </source>
</evidence>
<dbReference type="Proteomes" id="UP000238479">
    <property type="component" value="Chromosome 1"/>
</dbReference>
<gene>
    <name evidence="8" type="ORF">RchiOBHm_Chr1g0361391</name>
</gene>
<protein>
    <submittedName>
        <fullName evidence="8">Putative transcription factor NAM family</fullName>
    </submittedName>
</protein>
<evidence type="ECO:0000313" key="8">
    <source>
        <dbReference type="EMBL" id="PRQ58627.1"/>
    </source>
</evidence>
<keyword evidence="4" id="KW-0804">Transcription</keyword>
<dbReference type="InterPro" id="IPR036093">
    <property type="entry name" value="NAC_dom_sf"/>
</dbReference>
<sequence>MMMMSSDRITLPKGFRFQPSEEELLSHYLVKKNHQRKDPEIEVIIPEINVCDHEPRDLPALVFTRAKFLPASPNMEWHFFSRRVFKHSESKSKGTRINRATKEGSWKKQGDDKRITRPYSDKQIGGKRILTFYLPKKQRTDWVIHEYYLTKPNSDEQIGDFVLCRLKHKSGKSDHDQQDDPLCDGGEPNSGSCSMVSNVEDQGSKELGTVLPIPNGNNDEAEHGGGSCSMAFDVENQASKQLENDLSIPNGNDNEAEHGSSCCPITSAFDNEAAADGMLTEAEEDLAFKELEEFYGNEQDVRGSQTYPCYIDKNDLSISVKGQPADNCNSSDSAMVEEPLDEPGNLALPLHPPPSPQLQSPIYTKPGTTNVQNDESRKRKYSFGDNDPFLTKKNHIDEVDSNSSSNSENQAADAIPEVRISMLLNPFLFEFLNMQQHKKCIQTQLFLSVIVNSGIFSTRRKSGI</sequence>
<feature type="region of interest" description="Disordered" evidence="6">
    <location>
        <begin position="171"/>
        <end position="198"/>
    </location>
</feature>
<comment type="caution">
    <text evidence="8">The sequence shown here is derived from an EMBL/GenBank/DDBJ whole genome shotgun (WGS) entry which is preliminary data.</text>
</comment>
<evidence type="ECO:0000256" key="3">
    <source>
        <dbReference type="ARBA" id="ARBA00023125"/>
    </source>
</evidence>
<evidence type="ECO:0000256" key="6">
    <source>
        <dbReference type="SAM" id="MobiDB-lite"/>
    </source>
</evidence>
<feature type="region of interest" description="Disordered" evidence="6">
    <location>
        <begin position="323"/>
        <end position="388"/>
    </location>
</feature>
<keyword evidence="9" id="KW-1185">Reference proteome</keyword>
<dbReference type="PANTHER" id="PTHR31989">
    <property type="entry name" value="NAC DOMAIN-CONTAINING PROTEIN 82-RELATED"/>
    <property type="match status" value="1"/>
</dbReference>
<keyword evidence="2" id="KW-0805">Transcription regulation</keyword>
<comment type="subcellular location">
    <subcellularLocation>
        <location evidence="1">Nucleus</location>
    </subcellularLocation>
</comment>
<feature type="region of interest" description="Disordered" evidence="6">
    <location>
        <begin position="91"/>
        <end position="119"/>
    </location>
</feature>
<evidence type="ECO:0000256" key="5">
    <source>
        <dbReference type="ARBA" id="ARBA00023242"/>
    </source>
</evidence>
<evidence type="ECO:0000259" key="7">
    <source>
        <dbReference type="PROSITE" id="PS51005"/>
    </source>
</evidence>
<dbReference type="STRING" id="74649.A0A2P6SIX8"/>
<organism evidence="8 9">
    <name type="scientific">Rosa chinensis</name>
    <name type="common">China rose</name>
    <dbReference type="NCBI Taxonomy" id="74649"/>
    <lineage>
        <taxon>Eukaryota</taxon>
        <taxon>Viridiplantae</taxon>
        <taxon>Streptophyta</taxon>
        <taxon>Embryophyta</taxon>
        <taxon>Tracheophyta</taxon>
        <taxon>Spermatophyta</taxon>
        <taxon>Magnoliopsida</taxon>
        <taxon>eudicotyledons</taxon>
        <taxon>Gunneridae</taxon>
        <taxon>Pentapetalae</taxon>
        <taxon>rosids</taxon>
        <taxon>fabids</taxon>
        <taxon>Rosales</taxon>
        <taxon>Rosaceae</taxon>
        <taxon>Rosoideae</taxon>
        <taxon>Rosoideae incertae sedis</taxon>
        <taxon>Rosa</taxon>
    </lineage>
</organism>
<dbReference type="EMBL" id="PDCK01000039">
    <property type="protein sequence ID" value="PRQ58627.1"/>
    <property type="molecule type" value="Genomic_DNA"/>
</dbReference>
<keyword evidence="3" id="KW-0238">DNA-binding</keyword>
<dbReference type="InterPro" id="IPR003441">
    <property type="entry name" value="NAC-dom"/>
</dbReference>
<dbReference type="SUPFAM" id="SSF101941">
    <property type="entry name" value="NAC domain"/>
    <property type="match status" value="1"/>
</dbReference>
<dbReference type="OMA" id="ASPNMEW"/>
<evidence type="ECO:0000256" key="1">
    <source>
        <dbReference type="ARBA" id="ARBA00004123"/>
    </source>
</evidence>
<proteinExistence type="predicted"/>
<reference evidence="8 9" key="1">
    <citation type="journal article" date="2018" name="Nat. Genet.">
        <title>The Rosa genome provides new insights in the design of modern roses.</title>
        <authorList>
            <person name="Bendahmane M."/>
        </authorList>
    </citation>
    <scope>NUCLEOTIDE SEQUENCE [LARGE SCALE GENOMIC DNA]</scope>
    <source>
        <strain evidence="9">cv. Old Blush</strain>
    </source>
</reference>
<name>A0A2P6SIX8_ROSCH</name>
<evidence type="ECO:0000313" key="9">
    <source>
        <dbReference type="Proteomes" id="UP000238479"/>
    </source>
</evidence>
<evidence type="ECO:0000256" key="2">
    <source>
        <dbReference type="ARBA" id="ARBA00023015"/>
    </source>
</evidence>
<dbReference type="GO" id="GO:0006355">
    <property type="term" value="P:regulation of DNA-templated transcription"/>
    <property type="evidence" value="ECO:0007669"/>
    <property type="project" value="InterPro"/>
</dbReference>